<dbReference type="AlphaFoldDB" id="W5T5B3"/>
<gene>
    <name evidence="1" type="ORF">BHW_0026900</name>
</gene>
<sequence>MKKLKRGDILMKKFNILFWALFVVIVSCGEKDKLNMPRDKKRIVIRSTRVPEGGSSSGITTSSLLKQGKMPIDDLMHINDSDTPYEILVGEVRKFSASLQKLRTDFKQGGCSFNIPFKEFPQYFSFPDTYYDVYESLGYDVIFIEKLESILMTLIGEKNIDSQRVYQRRKDREVVKNVLNSLRKVAVVSRGGDGRRMHLNDYALGKLKELATEDEINNATLQLRALINLRENIIFQIKMHIGEASRANDRQIILAHLENIYHEEKGLNPLFNQIVRSLYVLKGLVKRIITN</sequence>
<evidence type="ECO:0008006" key="2">
    <source>
        <dbReference type="Google" id="ProtNLM"/>
    </source>
</evidence>
<reference evidence="1" key="1">
    <citation type="submission" date="2013-04" db="EMBL/GenBank/DDBJ databases">
        <title>Comparative Genomics of Relapsing Fever Spirochetes.</title>
        <authorList>
            <person name="Schwan T.G."/>
            <person name="Raffel S.J."/>
            <person name="Porcella S.F."/>
            <person name="Martens C.A."/>
            <person name="Bruno D.P."/>
            <person name="Ricklefs S.M."/>
            <person name="Barbian K.B."/>
        </authorList>
    </citation>
    <scope>NUCLEOTIDE SEQUENCE</scope>
    <source>
        <strain evidence="1">MTW</strain>
        <plasmid evidence="1">unnamed</plasmid>
    </source>
</reference>
<dbReference type="PROSITE" id="PS51257">
    <property type="entry name" value="PROKAR_LIPOPROTEIN"/>
    <property type="match status" value="1"/>
</dbReference>
<accession>W5T5B3</accession>
<evidence type="ECO:0000313" key="1">
    <source>
        <dbReference type="EMBL" id="AHH14525.1"/>
    </source>
</evidence>
<protein>
    <recommendedName>
        <fullName evidence="2">Antigen P35</fullName>
    </recommendedName>
</protein>
<geneLocation type="plasmid" evidence="1">
    <name>unnamed</name>
</geneLocation>
<name>W5T5B3_BORHE</name>
<proteinExistence type="predicted"/>
<dbReference type="HOGENOM" id="CLU_082342_0_0_12"/>
<organism evidence="1">
    <name type="scientific">Borrelia hermsii MTW</name>
    <dbReference type="NCBI Taxonomy" id="1313291"/>
    <lineage>
        <taxon>Bacteria</taxon>
        <taxon>Pseudomonadati</taxon>
        <taxon>Spirochaetota</taxon>
        <taxon>Spirochaetia</taxon>
        <taxon>Spirochaetales</taxon>
        <taxon>Borreliaceae</taxon>
        <taxon>Borrelia</taxon>
    </lineage>
</organism>
<dbReference type="EMBL" id="CP005690">
    <property type="protein sequence ID" value="AHH14525.1"/>
    <property type="molecule type" value="Genomic_DNA"/>
</dbReference>
<keyword evidence="1" id="KW-0614">Plasmid</keyword>